<keyword evidence="3" id="KW-1185">Reference proteome</keyword>
<feature type="domain" description="TerD" evidence="1">
    <location>
        <begin position="57"/>
        <end position="189"/>
    </location>
</feature>
<comment type="caution">
    <text evidence="2">The sequence shown here is derived from an EMBL/GenBank/DDBJ whole genome shotgun (WGS) entry which is preliminary data.</text>
</comment>
<organism evidence="2 3">
    <name type="scientific">Moraxella bovoculi 237</name>
    <dbReference type="NCBI Taxonomy" id="743974"/>
    <lineage>
        <taxon>Bacteria</taxon>
        <taxon>Pseudomonadati</taxon>
        <taxon>Pseudomonadota</taxon>
        <taxon>Gammaproteobacteria</taxon>
        <taxon>Moraxellales</taxon>
        <taxon>Moraxellaceae</taxon>
        <taxon>Moraxella</taxon>
    </lineage>
</organism>
<evidence type="ECO:0000259" key="1">
    <source>
        <dbReference type="Pfam" id="PF02342"/>
    </source>
</evidence>
<dbReference type="CDD" id="cd06974">
    <property type="entry name" value="TerD_like"/>
    <property type="match status" value="1"/>
</dbReference>
<dbReference type="Proteomes" id="UP000035860">
    <property type="component" value="Unassembled WGS sequence"/>
</dbReference>
<name>A0A066UFG5_9GAMM</name>
<accession>A0A066UFG5</accession>
<evidence type="ECO:0000313" key="3">
    <source>
        <dbReference type="Proteomes" id="UP000035860"/>
    </source>
</evidence>
<dbReference type="RefSeq" id="WP_036362291.1">
    <property type="nucleotide sequence ID" value="NZ_AOMT01000005.1"/>
</dbReference>
<gene>
    <name evidence="2" type="ORF">MBO_01400</name>
</gene>
<dbReference type="InterPro" id="IPR003325">
    <property type="entry name" value="TerD"/>
</dbReference>
<dbReference type="OrthoDB" id="6647719at2"/>
<sequence length="219" mass="24574">MSQSPIDKPLRAFFEPKTLSELGLSGQIITPAVRYEATEINKEGIQALLSCLPKMNKKPTPMDIDMACVLLDQSGSELQRVYYGNIRTDNNSVRHGGDALTGATSFEDKFINQEKIDLHLDKLDKKTHHILIVIASHHRHCLTRATKGLGILRDNDGVLAHEFELASLDKNTHAIIAWHLKKDGNDWLVHVPLHPIKHNEMAKLLDSAAEFMSADSTRW</sequence>
<dbReference type="EMBL" id="AOMT01000005">
    <property type="protein sequence ID" value="KDN25810.1"/>
    <property type="molecule type" value="Genomic_DNA"/>
</dbReference>
<dbReference type="AlphaFoldDB" id="A0A066UFG5"/>
<dbReference type="Gene3D" id="2.60.60.30">
    <property type="entry name" value="sav2460 like domains"/>
    <property type="match status" value="1"/>
</dbReference>
<protein>
    <recommendedName>
        <fullName evidence="1">TerD domain-containing protein</fullName>
    </recommendedName>
</protein>
<proteinExistence type="predicted"/>
<dbReference type="eggNOG" id="COG2310">
    <property type="taxonomic scope" value="Bacteria"/>
</dbReference>
<evidence type="ECO:0000313" key="2">
    <source>
        <dbReference type="EMBL" id="KDN25810.1"/>
    </source>
</evidence>
<dbReference type="Pfam" id="PF02342">
    <property type="entry name" value="TerD"/>
    <property type="match status" value="1"/>
</dbReference>
<reference evidence="2 3" key="1">
    <citation type="journal article" date="2014" name="Genome Announc.">
        <title>Draft Genome Sequence of Moraxella bovoculi Strain 237T (ATCC BAA-1259T) Isolated from a Calf with Infectious Bovine Keratoconjunctivitis.</title>
        <authorList>
            <person name="Calcutt M.J."/>
            <person name="Foecking M.F."/>
            <person name="Martin N.T."/>
            <person name="Mhlanga-Mutangadura T."/>
            <person name="Reilly T.J."/>
        </authorList>
    </citation>
    <scope>NUCLEOTIDE SEQUENCE [LARGE SCALE GENOMIC DNA]</scope>
    <source>
        <strain evidence="2 3">237</strain>
    </source>
</reference>